<dbReference type="InterPro" id="IPR012337">
    <property type="entry name" value="RNaseH-like_sf"/>
</dbReference>
<evidence type="ECO:0008006" key="7">
    <source>
        <dbReference type="Google" id="ProtNLM"/>
    </source>
</evidence>
<accession>A0A8H5HYT4</accession>
<feature type="region of interest" description="Disordered" evidence="2">
    <location>
        <begin position="1"/>
        <end position="85"/>
    </location>
</feature>
<dbReference type="SMART" id="SM00949">
    <property type="entry name" value="PAZ"/>
    <property type="match status" value="1"/>
</dbReference>
<dbReference type="OrthoDB" id="10252740at2759"/>
<dbReference type="InterPro" id="IPR036085">
    <property type="entry name" value="PAZ_dom_sf"/>
</dbReference>
<dbReference type="Pfam" id="PF08699">
    <property type="entry name" value="ArgoL1"/>
    <property type="match status" value="1"/>
</dbReference>
<dbReference type="GO" id="GO:0003723">
    <property type="term" value="F:RNA binding"/>
    <property type="evidence" value="ECO:0007669"/>
    <property type="project" value="InterPro"/>
</dbReference>
<dbReference type="PROSITE" id="PS50822">
    <property type="entry name" value="PIWI"/>
    <property type="match status" value="1"/>
</dbReference>
<dbReference type="PANTHER" id="PTHR22891">
    <property type="entry name" value="EUKARYOTIC TRANSLATION INITIATION FACTOR 2C"/>
    <property type="match status" value="1"/>
</dbReference>
<name>A0A8H5HYT4_9AGAR</name>
<feature type="compositionally biased region" description="Basic and acidic residues" evidence="2">
    <location>
        <begin position="39"/>
        <end position="61"/>
    </location>
</feature>
<keyword evidence="6" id="KW-1185">Reference proteome</keyword>
<dbReference type="CDD" id="cd04657">
    <property type="entry name" value="Piwi_ago-like"/>
    <property type="match status" value="1"/>
</dbReference>
<sequence>MSYRGGDRGGGRGGYGRGGERGRGGSPGGDYGRGSSPARGDRGRGGPPRGDFRGGGGDRGRGRGRGGGGGGGTPGGVFSPPNASTEIDARLTGNSQQALIQSFEKLLVKPNDLPLRPGFGTVGHPIKLRANFYPVKVPQGPFYEYDVSITPAAGTANRRLKRRIFDLAEQSSDWNRQGLRGSVAHDHASKLVAAKKLPDPCTIHVAYYDEDEQGPTPGGKEYTLTIQFTQNIDTSALTQQVYLAGQPQYKDYDIMPVISALNLVLSAHASGSNHGGVVVGRNKFFFPGPNTPATSLGGGVEALRGFYSSVRPSFNQLMVNVNVCTTAFYSEQNLADALMSFMQSSFGGRPTAFVKGVRIRTKHLGYKKTVKSVADKTPRQHKFDSEEFGEIDVETYFLRKYKIKLRHPEIPLVDVGGQKTNFLPPELCEILPNQPYKLKLNNEQTDQMLRVAAKPPNANALAINGPGLDELGFRSGASPLGSFGVSIGPQMTVVPGRILPPPSLQYGPGQNSSPLINDKASWNLRGVKFARGAKVSKWAVLVLLDGGRSDHTEVNGELREVVEGQARMCNTSGMQMTFNAQDPQFVFCQLPRKDQSDPVRERASVKIHDALRKMPGKPSFVLVILSNNDRHIYSGLKHVCDVGLGIPTVCVQSSQVSKKNPQYYGNVALKINMKMGGVNHGLDPKSMQSLTQVPTMLVGIDVTHPGPSSTRGTPSIAAVVASVDPKFAQYSTSMELQETKKEMVTNLASMMVERLAVYREKNKNLPQRIIVYRDGVSEGQFNTVVAEEMPAIQAAFRKFASGAQAKYNPKLSIIVCGKRHHTRFYPMDERNADNNGNPKAGTVVDQGVTAVYHYDFFLQAHGGLQGTTRPTHYYVVHDEIGFKADELQTLTNSISYMFSRATKAVSLASPAFYADLACERGRCYIHRLLHGITRVRTNVTDAEEQVFREAVDLWKGGVHAALKDTMFYL</sequence>
<evidence type="ECO:0000313" key="5">
    <source>
        <dbReference type="EMBL" id="KAF5392022.1"/>
    </source>
</evidence>
<dbReference type="CDD" id="cd02846">
    <property type="entry name" value="PAZ_argonaute_like"/>
    <property type="match status" value="1"/>
</dbReference>
<dbReference type="Pfam" id="PF16488">
    <property type="entry name" value="ArgoL2"/>
    <property type="match status" value="1"/>
</dbReference>
<comment type="similarity">
    <text evidence="1">Belongs to the argonaute family.</text>
</comment>
<dbReference type="Pfam" id="PF02171">
    <property type="entry name" value="Piwi"/>
    <property type="match status" value="1"/>
</dbReference>
<dbReference type="SMART" id="SM01163">
    <property type="entry name" value="DUF1785"/>
    <property type="match status" value="1"/>
</dbReference>
<organism evidence="5 6">
    <name type="scientific">Collybiopsis confluens</name>
    <dbReference type="NCBI Taxonomy" id="2823264"/>
    <lineage>
        <taxon>Eukaryota</taxon>
        <taxon>Fungi</taxon>
        <taxon>Dikarya</taxon>
        <taxon>Basidiomycota</taxon>
        <taxon>Agaricomycotina</taxon>
        <taxon>Agaricomycetes</taxon>
        <taxon>Agaricomycetidae</taxon>
        <taxon>Agaricales</taxon>
        <taxon>Marasmiineae</taxon>
        <taxon>Omphalotaceae</taxon>
        <taxon>Collybiopsis</taxon>
    </lineage>
</organism>
<dbReference type="Pfam" id="PF16486">
    <property type="entry name" value="ArgoN"/>
    <property type="match status" value="1"/>
</dbReference>
<evidence type="ECO:0000256" key="2">
    <source>
        <dbReference type="SAM" id="MobiDB-lite"/>
    </source>
</evidence>
<feature type="domain" description="Piwi" evidence="4">
    <location>
        <begin position="620"/>
        <end position="926"/>
    </location>
</feature>
<dbReference type="Gene3D" id="3.40.50.2300">
    <property type="match status" value="1"/>
</dbReference>
<proteinExistence type="inferred from homology"/>
<dbReference type="Pfam" id="PF02170">
    <property type="entry name" value="PAZ"/>
    <property type="match status" value="1"/>
</dbReference>
<dbReference type="Proteomes" id="UP000518752">
    <property type="component" value="Unassembled WGS sequence"/>
</dbReference>
<evidence type="ECO:0000259" key="4">
    <source>
        <dbReference type="PROSITE" id="PS50822"/>
    </source>
</evidence>
<dbReference type="InterPro" id="IPR014811">
    <property type="entry name" value="ArgoL1"/>
</dbReference>
<gene>
    <name evidence="5" type="ORF">D9757_003266</name>
</gene>
<evidence type="ECO:0000259" key="3">
    <source>
        <dbReference type="PROSITE" id="PS50821"/>
    </source>
</evidence>
<dbReference type="EMBL" id="JAACJN010000007">
    <property type="protein sequence ID" value="KAF5392022.1"/>
    <property type="molecule type" value="Genomic_DNA"/>
</dbReference>
<evidence type="ECO:0000256" key="1">
    <source>
        <dbReference type="RuleBase" id="RU361178"/>
    </source>
</evidence>
<dbReference type="SUPFAM" id="SSF101690">
    <property type="entry name" value="PAZ domain"/>
    <property type="match status" value="1"/>
</dbReference>
<dbReference type="InterPro" id="IPR003100">
    <property type="entry name" value="PAZ_dom"/>
</dbReference>
<feature type="compositionally biased region" description="Gly residues" evidence="2">
    <location>
        <begin position="65"/>
        <end position="75"/>
    </location>
</feature>
<evidence type="ECO:0000313" key="6">
    <source>
        <dbReference type="Proteomes" id="UP000518752"/>
    </source>
</evidence>
<dbReference type="AlphaFoldDB" id="A0A8H5HYT4"/>
<feature type="domain" description="PAZ" evidence="3">
    <location>
        <begin position="337"/>
        <end position="432"/>
    </location>
</feature>
<dbReference type="InterPro" id="IPR032472">
    <property type="entry name" value="ArgoL2"/>
</dbReference>
<feature type="compositionally biased region" description="Basic and acidic residues" evidence="2">
    <location>
        <begin position="1"/>
        <end position="10"/>
    </location>
</feature>
<dbReference type="SUPFAM" id="SSF53098">
    <property type="entry name" value="Ribonuclease H-like"/>
    <property type="match status" value="1"/>
</dbReference>
<protein>
    <recommendedName>
        <fullName evidence="7">Piwi-domain-containing protein</fullName>
    </recommendedName>
</protein>
<dbReference type="InterPro" id="IPR032474">
    <property type="entry name" value="Argonaute_N"/>
</dbReference>
<dbReference type="InterPro" id="IPR045246">
    <property type="entry name" value="Piwi_ago-like"/>
</dbReference>
<dbReference type="SMART" id="SM00950">
    <property type="entry name" value="Piwi"/>
    <property type="match status" value="1"/>
</dbReference>
<dbReference type="InterPro" id="IPR036397">
    <property type="entry name" value="RNaseH_sf"/>
</dbReference>
<dbReference type="Gene3D" id="3.30.420.10">
    <property type="entry name" value="Ribonuclease H-like superfamily/Ribonuclease H"/>
    <property type="match status" value="1"/>
</dbReference>
<dbReference type="Gene3D" id="2.170.260.10">
    <property type="entry name" value="paz domain"/>
    <property type="match status" value="1"/>
</dbReference>
<dbReference type="InterPro" id="IPR003165">
    <property type="entry name" value="Piwi"/>
</dbReference>
<dbReference type="PROSITE" id="PS50821">
    <property type="entry name" value="PAZ"/>
    <property type="match status" value="1"/>
</dbReference>
<comment type="caution">
    <text evidence="5">The sequence shown here is derived from an EMBL/GenBank/DDBJ whole genome shotgun (WGS) entry which is preliminary data.</text>
</comment>
<reference evidence="5 6" key="1">
    <citation type="journal article" date="2020" name="ISME J.">
        <title>Uncovering the hidden diversity of litter-decomposition mechanisms in mushroom-forming fungi.</title>
        <authorList>
            <person name="Floudas D."/>
            <person name="Bentzer J."/>
            <person name="Ahren D."/>
            <person name="Johansson T."/>
            <person name="Persson P."/>
            <person name="Tunlid A."/>
        </authorList>
    </citation>
    <scope>NUCLEOTIDE SEQUENCE [LARGE SCALE GENOMIC DNA]</scope>
    <source>
        <strain evidence="5 6">CBS 406.79</strain>
    </source>
</reference>